<reference evidence="1" key="1">
    <citation type="submission" date="2024-03" db="EMBL/GenBank/DDBJ databases">
        <title>WGS assembly of Saponaria officinalis var. Norfolk2.</title>
        <authorList>
            <person name="Jenkins J."/>
            <person name="Shu S."/>
            <person name="Grimwood J."/>
            <person name="Barry K."/>
            <person name="Goodstein D."/>
            <person name="Schmutz J."/>
            <person name="Leebens-Mack J."/>
            <person name="Osbourn A."/>
        </authorList>
    </citation>
    <scope>NUCLEOTIDE SEQUENCE [LARGE SCALE GENOMIC DNA]</scope>
    <source>
        <strain evidence="1">JIC</strain>
    </source>
</reference>
<gene>
    <name evidence="1" type="ORF">RND81_09G036900</name>
</gene>
<evidence type="ECO:0000313" key="2">
    <source>
        <dbReference type="Proteomes" id="UP001443914"/>
    </source>
</evidence>
<name>A0AAW1IH25_SAPOF</name>
<organism evidence="1 2">
    <name type="scientific">Saponaria officinalis</name>
    <name type="common">Common soapwort</name>
    <name type="synonym">Lychnis saponaria</name>
    <dbReference type="NCBI Taxonomy" id="3572"/>
    <lineage>
        <taxon>Eukaryota</taxon>
        <taxon>Viridiplantae</taxon>
        <taxon>Streptophyta</taxon>
        <taxon>Embryophyta</taxon>
        <taxon>Tracheophyta</taxon>
        <taxon>Spermatophyta</taxon>
        <taxon>Magnoliopsida</taxon>
        <taxon>eudicotyledons</taxon>
        <taxon>Gunneridae</taxon>
        <taxon>Pentapetalae</taxon>
        <taxon>Caryophyllales</taxon>
        <taxon>Caryophyllaceae</taxon>
        <taxon>Caryophylleae</taxon>
        <taxon>Saponaria</taxon>
    </lineage>
</organism>
<keyword evidence="2" id="KW-1185">Reference proteome</keyword>
<dbReference type="AlphaFoldDB" id="A0AAW1IH25"/>
<evidence type="ECO:0008006" key="3">
    <source>
        <dbReference type="Google" id="ProtNLM"/>
    </source>
</evidence>
<dbReference type="Proteomes" id="UP001443914">
    <property type="component" value="Unassembled WGS sequence"/>
</dbReference>
<evidence type="ECO:0000313" key="1">
    <source>
        <dbReference type="EMBL" id="KAK9689126.1"/>
    </source>
</evidence>
<protein>
    <recommendedName>
        <fullName evidence="3">Reverse transcriptase domain-containing protein</fullName>
    </recommendedName>
</protein>
<comment type="caution">
    <text evidence="1">The sequence shown here is derived from an EMBL/GenBank/DDBJ whole genome shotgun (WGS) entry which is preliminary data.</text>
</comment>
<dbReference type="EMBL" id="JBDFQZ010000009">
    <property type="protein sequence ID" value="KAK9689126.1"/>
    <property type="molecule type" value="Genomic_DNA"/>
</dbReference>
<proteinExistence type="predicted"/>
<accession>A0AAW1IH25</accession>
<sequence>METQYLHGVRVASRSPMVSHLFFADDSIIFVKANWDEARAVMAILDVYEQASGQMLNLDKTTVSFSKGVHETVRSQITSILRVQEIDAQDRYLGLPTVVGRSKKRVADTARDKLWKKLQG</sequence>